<protein>
    <submittedName>
        <fullName evidence="2">Retrovirus-related pol polyprotein from transposon TNT 1-94</fullName>
    </submittedName>
</protein>
<evidence type="ECO:0000313" key="2">
    <source>
        <dbReference type="EMBL" id="GJT81691.1"/>
    </source>
</evidence>
<reference evidence="2" key="1">
    <citation type="journal article" date="2022" name="Int. J. Mol. Sci.">
        <title>Draft Genome of Tanacetum Coccineum: Genomic Comparison of Closely Related Tanacetum-Family Plants.</title>
        <authorList>
            <person name="Yamashiro T."/>
            <person name="Shiraishi A."/>
            <person name="Nakayama K."/>
            <person name="Satake H."/>
        </authorList>
    </citation>
    <scope>NUCLEOTIDE SEQUENCE</scope>
</reference>
<dbReference type="Pfam" id="PF07727">
    <property type="entry name" value="RVT_2"/>
    <property type="match status" value="1"/>
</dbReference>
<name>A0ABQ5H1D2_9ASTR</name>
<gene>
    <name evidence="2" type="ORF">Tco_1056033</name>
</gene>
<dbReference type="Proteomes" id="UP001151760">
    <property type="component" value="Unassembled WGS sequence"/>
</dbReference>
<feature type="domain" description="Reverse transcriptase Ty1/copia-type" evidence="1">
    <location>
        <begin position="75"/>
        <end position="163"/>
    </location>
</feature>
<keyword evidence="3" id="KW-1185">Reference proteome</keyword>
<dbReference type="EMBL" id="BQNB010019102">
    <property type="protein sequence ID" value="GJT81691.1"/>
    <property type="molecule type" value="Genomic_DNA"/>
</dbReference>
<comment type="caution">
    <text evidence="2">The sequence shown here is derived from an EMBL/GenBank/DDBJ whole genome shotgun (WGS) entry which is preliminary data.</text>
</comment>
<accession>A0ABQ5H1D2</accession>
<dbReference type="InterPro" id="IPR043502">
    <property type="entry name" value="DNA/RNA_pol_sf"/>
</dbReference>
<dbReference type="InterPro" id="IPR013103">
    <property type="entry name" value="RVT_2"/>
</dbReference>
<evidence type="ECO:0000313" key="3">
    <source>
        <dbReference type="Proteomes" id="UP001151760"/>
    </source>
</evidence>
<evidence type="ECO:0000259" key="1">
    <source>
        <dbReference type="Pfam" id="PF07727"/>
    </source>
</evidence>
<dbReference type="SUPFAM" id="SSF56672">
    <property type="entry name" value="DNA/RNA polymerases"/>
    <property type="match status" value="1"/>
</dbReference>
<organism evidence="2 3">
    <name type="scientific">Tanacetum coccineum</name>
    <dbReference type="NCBI Taxonomy" id="301880"/>
    <lineage>
        <taxon>Eukaryota</taxon>
        <taxon>Viridiplantae</taxon>
        <taxon>Streptophyta</taxon>
        <taxon>Embryophyta</taxon>
        <taxon>Tracheophyta</taxon>
        <taxon>Spermatophyta</taxon>
        <taxon>Magnoliopsida</taxon>
        <taxon>eudicotyledons</taxon>
        <taxon>Gunneridae</taxon>
        <taxon>Pentapetalae</taxon>
        <taxon>asterids</taxon>
        <taxon>campanulids</taxon>
        <taxon>Asterales</taxon>
        <taxon>Asteraceae</taxon>
        <taxon>Asteroideae</taxon>
        <taxon>Anthemideae</taxon>
        <taxon>Anthemidinae</taxon>
        <taxon>Tanacetum</taxon>
    </lineage>
</organism>
<reference evidence="2" key="2">
    <citation type="submission" date="2022-01" db="EMBL/GenBank/DDBJ databases">
        <authorList>
            <person name="Yamashiro T."/>
            <person name="Shiraishi A."/>
            <person name="Satake H."/>
            <person name="Nakayama K."/>
        </authorList>
    </citation>
    <scope>NUCLEOTIDE SEQUENCE</scope>
</reference>
<proteinExistence type="predicted"/>
<sequence>MQEEIYEFERLKVWELVPRPDKAMIISLNYQNIRSIYAAAHKNMIVFQMDVKTAFLNGILKEEVYRVIDPTCLLKKEGNDLILVQIYVDDIIFASTNPIFCDKFAKLMSKRFKMSMMGQISFFLGLQISQSPRGIFINQSKYALEMLKKYGLDQCDVVDIPMVGQSKLDEDPNGTPV</sequence>